<dbReference type="Pfam" id="PF09084">
    <property type="entry name" value="NMT1"/>
    <property type="match status" value="1"/>
</dbReference>
<keyword evidence="3 4" id="KW-0732">Signal</keyword>
<evidence type="ECO:0000256" key="2">
    <source>
        <dbReference type="ARBA" id="ARBA00010742"/>
    </source>
</evidence>
<sequence>MKMKNCMILMITILLLTAFMAGSATALEKHKMRVVTTTYDITMDVTIAKEKGYFELLGLDFEPITVKGGTATIISAIGSGDVDGCFLASSGAFAAYSKGVRMVQVAGNGNRTFDFYALKDSPINSLKDFEGKKIANKPRPSGPWLSLRHDLDDQNINAEVIDVKTEDLALSALLTGKVDVSIGEAAFEAMYGDKIKKVHSSTISKYLYNSCGWWFKEEYAKKNPDAIKKFVDGMLLARLFIHEHKDKAMQILARETHMDLAAFKFKDAYTLPTFDMPTTIYKYGLDKMVGIFQKYQLVEGEVNVDDLVDRRFSLIIDEDY</sequence>
<dbReference type="PANTHER" id="PTHR30024:SF47">
    <property type="entry name" value="TAURINE-BINDING PERIPLASMIC PROTEIN"/>
    <property type="match status" value="1"/>
</dbReference>
<proteinExistence type="inferred from homology"/>
<evidence type="ECO:0000259" key="5">
    <source>
        <dbReference type="Pfam" id="PF09084"/>
    </source>
</evidence>
<reference evidence="6" key="1">
    <citation type="journal article" date="2010" name="J. Bacteriol.">
        <title>Identification and heterologous expression of genes involved in anaerobic dissimilatory phosphite oxidation by Desulfotignum phosphitoxidans.</title>
        <authorList>
            <person name="Simeonova D.D."/>
            <person name="Wilson M.M."/>
            <person name="Metcalf W.W."/>
            <person name="Schink B."/>
        </authorList>
    </citation>
    <scope>NUCLEOTIDE SEQUENCE</scope>
    <source>
        <strain evidence="6">FiPS-3</strain>
    </source>
</reference>
<evidence type="ECO:0000256" key="3">
    <source>
        <dbReference type="ARBA" id="ARBA00022729"/>
    </source>
</evidence>
<feature type="chain" id="PRO_5003047461" evidence="4">
    <location>
        <begin position="27"/>
        <end position="320"/>
    </location>
</feature>
<organism evidence="6">
    <name type="scientific">Desulfotignum phosphitoxidans</name>
    <dbReference type="NCBI Taxonomy" id="190898"/>
    <lineage>
        <taxon>Bacteria</taxon>
        <taxon>Pseudomonadati</taxon>
        <taxon>Thermodesulfobacteriota</taxon>
        <taxon>Desulfobacteria</taxon>
        <taxon>Desulfobacterales</taxon>
        <taxon>Desulfobacteraceae</taxon>
        <taxon>Desulfotignum</taxon>
    </lineage>
</organism>
<dbReference type="EMBL" id="GU324300">
    <property type="protein sequence ID" value="ADB92525.1"/>
    <property type="molecule type" value="Genomic_DNA"/>
</dbReference>
<dbReference type="InterPro" id="IPR015168">
    <property type="entry name" value="SsuA/THI5"/>
</dbReference>
<evidence type="ECO:0000256" key="4">
    <source>
        <dbReference type="SAM" id="SignalP"/>
    </source>
</evidence>
<feature type="signal peptide" evidence="4">
    <location>
        <begin position="1"/>
        <end position="26"/>
    </location>
</feature>
<comment type="similarity">
    <text evidence="2">Belongs to the bacterial solute-binding protein SsuA/TauA family.</text>
</comment>
<feature type="domain" description="SsuA/THI5-like" evidence="5">
    <location>
        <begin position="46"/>
        <end position="248"/>
    </location>
</feature>
<evidence type="ECO:0000313" key="6">
    <source>
        <dbReference type="EMBL" id="ADB92525.1"/>
    </source>
</evidence>
<dbReference type="SUPFAM" id="SSF53850">
    <property type="entry name" value="Periplasmic binding protein-like II"/>
    <property type="match status" value="1"/>
</dbReference>
<name>D3JWV5_9BACT</name>
<evidence type="ECO:0000256" key="1">
    <source>
        <dbReference type="ARBA" id="ARBA00004418"/>
    </source>
</evidence>
<comment type="subcellular location">
    <subcellularLocation>
        <location evidence="1">Periplasm</location>
    </subcellularLocation>
</comment>
<dbReference type="PANTHER" id="PTHR30024">
    <property type="entry name" value="ALIPHATIC SULFONATES-BINDING PROTEIN-RELATED"/>
    <property type="match status" value="1"/>
</dbReference>
<protein>
    <submittedName>
        <fullName evidence="6">Putative periplasmic sulfonate binding protein</fullName>
    </submittedName>
</protein>
<dbReference type="AlphaFoldDB" id="D3JWV5"/>
<dbReference type="GO" id="GO:0042597">
    <property type="term" value="C:periplasmic space"/>
    <property type="evidence" value="ECO:0007669"/>
    <property type="project" value="UniProtKB-SubCell"/>
</dbReference>
<accession>D3JWV5</accession>
<dbReference type="Gene3D" id="3.40.190.10">
    <property type="entry name" value="Periplasmic binding protein-like II"/>
    <property type="match status" value="2"/>
</dbReference>